<organism evidence="5 6">
    <name type="scientific">Propioniciclava sinopodophylli</name>
    <dbReference type="NCBI Taxonomy" id="1837344"/>
    <lineage>
        <taxon>Bacteria</taxon>
        <taxon>Bacillati</taxon>
        <taxon>Actinomycetota</taxon>
        <taxon>Actinomycetes</taxon>
        <taxon>Propionibacteriales</taxon>
        <taxon>Propionibacteriaceae</taxon>
        <taxon>Propioniciclava</taxon>
    </lineage>
</organism>
<dbReference type="PROSITE" id="PS51257">
    <property type="entry name" value="PROKAR_LIPOPROTEIN"/>
    <property type="match status" value="1"/>
</dbReference>
<dbReference type="GO" id="GO:0008800">
    <property type="term" value="F:beta-lactamase activity"/>
    <property type="evidence" value="ECO:0007669"/>
    <property type="project" value="InterPro"/>
</dbReference>
<feature type="chain" id="PRO_5038378799" description="Beta-lactamase" evidence="3">
    <location>
        <begin position="20"/>
        <end position="281"/>
    </location>
</feature>
<proteinExistence type="predicted"/>
<dbReference type="Pfam" id="PF13354">
    <property type="entry name" value="Beta-lactamase2"/>
    <property type="match status" value="2"/>
</dbReference>
<dbReference type="SUPFAM" id="SSF56601">
    <property type="entry name" value="beta-lactamase/transpeptidase-like"/>
    <property type="match status" value="1"/>
</dbReference>
<accession>A0A4Q9KF62</accession>
<dbReference type="GO" id="GO:0030655">
    <property type="term" value="P:beta-lactam antibiotic catabolic process"/>
    <property type="evidence" value="ECO:0007669"/>
    <property type="project" value="InterPro"/>
</dbReference>
<name>A0A4Q9KF62_9ACTN</name>
<dbReference type="EMBL" id="SDMQ01000003">
    <property type="protein sequence ID" value="TBT86563.1"/>
    <property type="molecule type" value="Genomic_DNA"/>
</dbReference>
<evidence type="ECO:0000256" key="1">
    <source>
        <dbReference type="ARBA" id="ARBA00018879"/>
    </source>
</evidence>
<dbReference type="PANTHER" id="PTHR35333:SF3">
    <property type="entry name" value="BETA-LACTAMASE-TYPE TRANSPEPTIDASE FOLD CONTAINING PROTEIN"/>
    <property type="match status" value="1"/>
</dbReference>
<dbReference type="PROSITE" id="PS51318">
    <property type="entry name" value="TAT"/>
    <property type="match status" value="1"/>
</dbReference>
<feature type="signal peptide" evidence="3">
    <location>
        <begin position="1"/>
        <end position="19"/>
    </location>
</feature>
<evidence type="ECO:0000259" key="4">
    <source>
        <dbReference type="Pfam" id="PF13354"/>
    </source>
</evidence>
<dbReference type="Proteomes" id="UP000292373">
    <property type="component" value="Unassembled WGS sequence"/>
</dbReference>
<evidence type="ECO:0000313" key="6">
    <source>
        <dbReference type="Proteomes" id="UP000292373"/>
    </source>
</evidence>
<dbReference type="Gene3D" id="3.40.710.10">
    <property type="entry name" value="DD-peptidase/beta-lactamase superfamily"/>
    <property type="match status" value="1"/>
</dbReference>
<protein>
    <recommendedName>
        <fullName evidence="1">Beta-lactamase</fullName>
    </recommendedName>
    <alternativeName>
        <fullName evidence="2">Penicillinase</fullName>
    </alternativeName>
</protein>
<feature type="domain" description="Beta-lactamase class A catalytic" evidence="4">
    <location>
        <begin position="113"/>
        <end position="251"/>
    </location>
</feature>
<gene>
    <name evidence="5" type="ORF">ET989_04415</name>
</gene>
<keyword evidence="3" id="KW-0732">Signal</keyword>
<comment type="caution">
    <text evidence="5">The sequence shown here is derived from an EMBL/GenBank/DDBJ whole genome shotgun (WGS) entry which is preliminary data.</text>
</comment>
<dbReference type="RefSeq" id="WP_131167348.1">
    <property type="nucleotide sequence ID" value="NZ_SDMQ01000003.1"/>
</dbReference>
<dbReference type="InterPro" id="IPR045155">
    <property type="entry name" value="Beta-lactam_cat"/>
</dbReference>
<dbReference type="AlphaFoldDB" id="A0A4Q9KF62"/>
<keyword evidence="6" id="KW-1185">Reference proteome</keyword>
<evidence type="ECO:0000256" key="3">
    <source>
        <dbReference type="SAM" id="SignalP"/>
    </source>
</evidence>
<dbReference type="InterPro" id="IPR000871">
    <property type="entry name" value="Beta-lactam_class-A"/>
</dbReference>
<sequence length="281" mass="30852">MTLSRRGLLLGATSAVVLAGCSRGPAPLKTPEAPPTGSVRAQLQSVMDTYGTNTDKLGLSVKDLRTGQEFSWRGDFATNSASMAKVMIVLLALNKARRAGEELSFENYGRASRAIIDSENDPADELWEWAGGRDAYTALAQELRLPNTRGHADSEFWSWTHTTPDDQRRLADLLVHGTPAVTDEDRLYLLDLMSKTSSSQTWGVGHDKRRGVRVSMKNGWVQFKSMDNLWGVNSMGHVVGEGRDYVAAIMTRMPTFDEGRNLLDAIGADLFCILEGELTAD</sequence>
<dbReference type="InterPro" id="IPR006311">
    <property type="entry name" value="TAT_signal"/>
</dbReference>
<dbReference type="InterPro" id="IPR012338">
    <property type="entry name" value="Beta-lactam/transpept-like"/>
</dbReference>
<dbReference type="PANTHER" id="PTHR35333">
    <property type="entry name" value="BETA-LACTAMASE"/>
    <property type="match status" value="1"/>
</dbReference>
<evidence type="ECO:0000256" key="2">
    <source>
        <dbReference type="ARBA" id="ARBA00030171"/>
    </source>
</evidence>
<dbReference type="OrthoDB" id="3524371at2"/>
<feature type="domain" description="Beta-lactamase class A catalytic" evidence="4">
    <location>
        <begin position="58"/>
        <end position="98"/>
    </location>
</feature>
<evidence type="ECO:0000313" key="5">
    <source>
        <dbReference type="EMBL" id="TBT86563.1"/>
    </source>
</evidence>
<reference evidence="5 6" key="1">
    <citation type="submission" date="2019-01" db="EMBL/GenBank/DDBJ databases">
        <title>Lactibacter flavus gen. nov., sp. nov., a novel bacterium of the family Propionibacteriaceae isolated from raw milk and dairy products.</title>
        <authorList>
            <person name="Huptas C."/>
            <person name="Wenning M."/>
            <person name="Breitenwieser F."/>
            <person name="Doll E."/>
            <person name="Von Neubeck M."/>
            <person name="Busse H.-J."/>
            <person name="Scherer S."/>
        </authorList>
    </citation>
    <scope>NUCLEOTIDE SEQUENCE [LARGE SCALE GENOMIC DNA]</scope>
    <source>
        <strain evidence="5 6">KCTC 33808</strain>
    </source>
</reference>
<dbReference type="GO" id="GO:0046677">
    <property type="term" value="P:response to antibiotic"/>
    <property type="evidence" value="ECO:0007669"/>
    <property type="project" value="InterPro"/>
</dbReference>